<keyword evidence="10" id="KW-1185">Reference proteome</keyword>
<dbReference type="Proteomes" id="UP000663838">
    <property type="component" value="Unassembled WGS sequence"/>
</dbReference>
<dbReference type="Proteomes" id="UP000663873">
    <property type="component" value="Unassembled WGS sequence"/>
</dbReference>
<proteinExistence type="predicted"/>
<dbReference type="GO" id="GO:0005737">
    <property type="term" value="C:cytoplasm"/>
    <property type="evidence" value="ECO:0007669"/>
    <property type="project" value="TreeGrafter"/>
</dbReference>
<dbReference type="EMBL" id="CAJOBQ010000539">
    <property type="protein sequence ID" value="CAF4376607.1"/>
    <property type="molecule type" value="Genomic_DNA"/>
</dbReference>
<dbReference type="EMBL" id="CAJNYU010004651">
    <property type="protein sequence ID" value="CAF3780608.1"/>
    <property type="molecule type" value="Genomic_DNA"/>
</dbReference>
<evidence type="ECO:0000313" key="10">
    <source>
        <dbReference type="Proteomes" id="UP000663873"/>
    </source>
</evidence>
<reference evidence="1" key="1">
    <citation type="submission" date="2021-02" db="EMBL/GenBank/DDBJ databases">
        <authorList>
            <person name="Nowell W R."/>
        </authorList>
    </citation>
    <scope>NUCLEOTIDE SEQUENCE</scope>
</reference>
<dbReference type="Proteomes" id="UP000663825">
    <property type="component" value="Unassembled WGS sequence"/>
</dbReference>
<dbReference type="Proteomes" id="UP000663851">
    <property type="component" value="Unassembled WGS sequence"/>
</dbReference>
<evidence type="ECO:0000313" key="4">
    <source>
        <dbReference type="EMBL" id="CAF3780608.1"/>
    </source>
</evidence>
<dbReference type="EMBL" id="CAJOBS010000362">
    <property type="protein sequence ID" value="CAF4560218.1"/>
    <property type="molecule type" value="Genomic_DNA"/>
</dbReference>
<organism evidence="1 9">
    <name type="scientific">Rotaria socialis</name>
    <dbReference type="NCBI Taxonomy" id="392032"/>
    <lineage>
        <taxon>Eukaryota</taxon>
        <taxon>Metazoa</taxon>
        <taxon>Spiralia</taxon>
        <taxon>Gnathifera</taxon>
        <taxon>Rotifera</taxon>
        <taxon>Eurotatoria</taxon>
        <taxon>Bdelloidea</taxon>
        <taxon>Philodinida</taxon>
        <taxon>Philodinidae</taxon>
        <taxon>Rotaria</taxon>
    </lineage>
</organism>
<dbReference type="Proteomes" id="UP000663865">
    <property type="component" value="Unassembled WGS sequence"/>
</dbReference>
<dbReference type="EMBL" id="CAJNXB010005391">
    <property type="protein sequence ID" value="CAF3423108.1"/>
    <property type="molecule type" value="Genomic_DNA"/>
</dbReference>
<accession>A0A818BDX6</accession>
<dbReference type="OrthoDB" id="9992032at2759"/>
<evidence type="ECO:0000313" key="2">
    <source>
        <dbReference type="EMBL" id="CAF3423108.1"/>
    </source>
</evidence>
<dbReference type="PANTHER" id="PTHR21621">
    <property type="entry name" value="RIBOSOMAL PROTEIN S6 MODIFICATION PROTEIN"/>
    <property type="match status" value="1"/>
</dbReference>
<dbReference type="PANTHER" id="PTHR21621:SF0">
    <property type="entry name" value="BETA-CITRYLGLUTAMATE SYNTHASE B-RELATED"/>
    <property type="match status" value="1"/>
</dbReference>
<evidence type="ECO:0000313" key="1">
    <source>
        <dbReference type="EMBL" id="CAF3418620.1"/>
    </source>
</evidence>
<dbReference type="SUPFAM" id="SSF56059">
    <property type="entry name" value="Glutathione synthetase ATP-binding domain-like"/>
    <property type="match status" value="1"/>
</dbReference>
<evidence type="ECO:0000313" key="5">
    <source>
        <dbReference type="EMBL" id="CAF4146388.1"/>
    </source>
</evidence>
<evidence type="ECO:0000313" key="9">
    <source>
        <dbReference type="Proteomes" id="UP000663833"/>
    </source>
</evidence>
<evidence type="ECO:0000313" key="3">
    <source>
        <dbReference type="EMBL" id="CAF3533111.1"/>
    </source>
</evidence>
<dbReference type="EMBL" id="CAJNYV010003083">
    <property type="protein sequence ID" value="CAF3533111.1"/>
    <property type="molecule type" value="Genomic_DNA"/>
</dbReference>
<dbReference type="Proteomes" id="UP000663833">
    <property type="component" value="Unassembled WGS sequence"/>
</dbReference>
<dbReference type="EMBL" id="CAJNYD010002437">
    <property type="protein sequence ID" value="CAF3418620.1"/>
    <property type="molecule type" value="Genomic_DNA"/>
</dbReference>
<dbReference type="EMBL" id="CAJOBO010000413">
    <property type="protein sequence ID" value="CAF4215527.1"/>
    <property type="molecule type" value="Genomic_DNA"/>
</dbReference>
<name>A0A818BDX6_9BILA</name>
<evidence type="ECO:0000313" key="6">
    <source>
        <dbReference type="EMBL" id="CAF4215527.1"/>
    </source>
</evidence>
<evidence type="ECO:0008006" key="11">
    <source>
        <dbReference type="Google" id="ProtNLM"/>
    </source>
</evidence>
<dbReference type="EMBL" id="CAJOBP010000234">
    <property type="protein sequence ID" value="CAF4146388.1"/>
    <property type="molecule type" value="Genomic_DNA"/>
</dbReference>
<dbReference type="Proteomes" id="UP000663862">
    <property type="component" value="Unassembled WGS sequence"/>
</dbReference>
<gene>
    <name evidence="4" type="ORF">FME351_LOCUS32485</name>
    <name evidence="6" type="ORF">HFQ381_LOCUS8307</name>
    <name evidence="3" type="ORF">KIK155_LOCUS17561</name>
    <name evidence="1" type="ORF">LUA448_LOCUS19213</name>
    <name evidence="2" type="ORF">TIS948_LOCUS29652</name>
    <name evidence="8" type="ORF">TOA249_LOCUS7871</name>
    <name evidence="7" type="ORF">TSG867_LOCUS11278</name>
    <name evidence="5" type="ORF">UJA718_LOCUS3203</name>
</gene>
<dbReference type="GO" id="GO:0018169">
    <property type="term" value="F:ribosomal S6-glutamic acid ligase activity"/>
    <property type="evidence" value="ECO:0007669"/>
    <property type="project" value="TreeGrafter"/>
</dbReference>
<evidence type="ECO:0000313" key="8">
    <source>
        <dbReference type="EMBL" id="CAF4560218.1"/>
    </source>
</evidence>
<evidence type="ECO:0000313" key="7">
    <source>
        <dbReference type="EMBL" id="CAF4376607.1"/>
    </source>
</evidence>
<comment type="caution">
    <text evidence="1">The sequence shown here is derived from an EMBL/GenBank/DDBJ whole genome shotgun (WGS) entry which is preliminary data.</text>
</comment>
<sequence>MTVYIIHENDTWLPPFRKAFEELHLPFIEWNLSATHSFTLNKKPDHDAVYFNRISPSSHTRNHRFSCEITGQVLDYLSLHSCRIINDQRALSLELSKVKQYVELTKNNIRVPRTAFVGCATSLNQQESTIQENFIETLKKTARENFFNVSTQTWAPFISKHNRAGKGLGVHLFADDQQLEEQFKKLSNNNNNNDDDEEFSVDGIYLLQEYIQSPKKAINRAEFIGYKLMYVIEVDTRQGFQLCPSDACRKQAEVKLVQQSADEIKHGFNIRPKESFTENEKNVIEQLENFLQEQKIEVAGIEWVDDGTNIYVYDVNCNTNYNVAAETRFFGDMYGTVRLGEYFQKQLRKD</sequence>
<dbReference type="Proteomes" id="UP000663869">
    <property type="component" value="Unassembled WGS sequence"/>
</dbReference>
<dbReference type="AlphaFoldDB" id="A0A818BDX6"/>
<protein>
    <recommendedName>
        <fullName evidence="11">ATP-grasp domain-containing protein</fullName>
    </recommendedName>
</protein>